<dbReference type="PANTHER" id="PTHR45749:SF21">
    <property type="entry name" value="DUF4371 DOMAIN-CONTAINING PROTEIN"/>
    <property type="match status" value="1"/>
</dbReference>
<dbReference type="Proteomes" id="UP000007819">
    <property type="component" value="Unassembled WGS sequence"/>
</dbReference>
<dbReference type="PANTHER" id="PTHR45749">
    <property type="match status" value="1"/>
</dbReference>
<evidence type="ECO:0000313" key="2">
    <source>
        <dbReference type="EnsemblMetazoa" id="XP_008189953.1"/>
    </source>
</evidence>
<dbReference type="InterPro" id="IPR006580">
    <property type="entry name" value="Znf_TTF"/>
</dbReference>
<feature type="domain" description="TTF-type" evidence="1">
    <location>
        <begin position="75"/>
        <end position="164"/>
    </location>
</feature>
<keyword evidence="3" id="KW-1185">Reference proteome</keyword>
<name>A0A8R2BBP2_ACYPI</name>
<reference evidence="2" key="2">
    <citation type="submission" date="2022-06" db="UniProtKB">
        <authorList>
            <consortium name="EnsemblMetazoa"/>
        </authorList>
    </citation>
    <scope>IDENTIFICATION</scope>
</reference>
<dbReference type="OrthoDB" id="6623864at2759"/>
<dbReference type="EnsemblMetazoa" id="XM_008191731.1">
    <property type="protein sequence ID" value="XP_008189953.1"/>
    <property type="gene ID" value="LOC103311896"/>
</dbReference>
<dbReference type="InterPro" id="IPR025398">
    <property type="entry name" value="DUF4371"/>
</dbReference>
<sequence length="360" mass="41777">MDTVDAKMETVDTEIETFDMFRNDPAHFVKLKHLTPETRNLILELGPCQPLSSDLPGKSFPKDVTKENRSFKEIYYYRILPDKTKCLRDWLSYSPSTNKIYCMHCFLFGTNLHRNLEKSWTKNGFDSWKNLSSGIEYHELTNDHVNATLNLEYQRKIEIAMNRQVVNEIIDIVLYLARHNLAFRGHRDNWSDISAQIQQAVVQSNMFSISIDSTFDASRREQVSFVVRFVDDKFGLVHEKVIAIKESPVTTGKDLYSLFVAIMEKEKLNWKDCLIGQSYDGASNMRGNYKGLQAHIKRECPQALYVWCHAHRLALVVKQAVSCDSNSRYLFGNLESLYVLLWCSKKRAATFRETQKKTLT</sequence>
<dbReference type="AlphaFoldDB" id="A0A8R2BBP2"/>
<accession>A0A8R2BBP2</accession>
<evidence type="ECO:0000259" key="1">
    <source>
        <dbReference type="SMART" id="SM00597"/>
    </source>
</evidence>
<dbReference type="KEGG" id="api:103311896"/>
<organism evidence="2 3">
    <name type="scientific">Acyrthosiphon pisum</name>
    <name type="common">Pea aphid</name>
    <dbReference type="NCBI Taxonomy" id="7029"/>
    <lineage>
        <taxon>Eukaryota</taxon>
        <taxon>Metazoa</taxon>
        <taxon>Ecdysozoa</taxon>
        <taxon>Arthropoda</taxon>
        <taxon>Hexapoda</taxon>
        <taxon>Insecta</taxon>
        <taxon>Pterygota</taxon>
        <taxon>Neoptera</taxon>
        <taxon>Paraneoptera</taxon>
        <taxon>Hemiptera</taxon>
        <taxon>Sternorrhyncha</taxon>
        <taxon>Aphidomorpha</taxon>
        <taxon>Aphidoidea</taxon>
        <taxon>Aphididae</taxon>
        <taxon>Macrosiphini</taxon>
        <taxon>Acyrthosiphon</taxon>
    </lineage>
</organism>
<proteinExistence type="predicted"/>
<dbReference type="Pfam" id="PF14291">
    <property type="entry name" value="DUF4371"/>
    <property type="match status" value="1"/>
</dbReference>
<reference evidence="3" key="1">
    <citation type="submission" date="2010-06" db="EMBL/GenBank/DDBJ databases">
        <authorList>
            <person name="Jiang H."/>
            <person name="Abraham K."/>
            <person name="Ali S."/>
            <person name="Alsbrooks S.L."/>
            <person name="Anim B.N."/>
            <person name="Anosike U.S."/>
            <person name="Attaway T."/>
            <person name="Bandaranaike D.P."/>
            <person name="Battles P.K."/>
            <person name="Bell S.N."/>
            <person name="Bell A.V."/>
            <person name="Beltran B."/>
            <person name="Bickham C."/>
            <person name="Bustamante Y."/>
            <person name="Caleb T."/>
            <person name="Canada A."/>
            <person name="Cardenas V."/>
            <person name="Carter K."/>
            <person name="Chacko J."/>
            <person name="Chandrabose M.N."/>
            <person name="Chavez D."/>
            <person name="Chavez A."/>
            <person name="Chen L."/>
            <person name="Chu H.-S."/>
            <person name="Claassen K.J."/>
            <person name="Cockrell R."/>
            <person name="Collins M."/>
            <person name="Cooper J.A."/>
            <person name="Cree A."/>
            <person name="Curry S.M."/>
            <person name="Da Y."/>
            <person name="Dao M.D."/>
            <person name="Das B."/>
            <person name="Davila M.-L."/>
            <person name="Davy-Carroll L."/>
            <person name="Denson S."/>
            <person name="Dinh H."/>
            <person name="Ebong V.E."/>
            <person name="Edwards J.R."/>
            <person name="Egan A."/>
            <person name="El-Daye J."/>
            <person name="Escobedo L."/>
            <person name="Fernandez S."/>
            <person name="Fernando P.R."/>
            <person name="Flagg N."/>
            <person name="Forbes L.D."/>
            <person name="Fowler R.G."/>
            <person name="Fu Q."/>
            <person name="Gabisi R.A."/>
            <person name="Ganer J."/>
            <person name="Garbino Pronczuk A."/>
            <person name="Garcia R.M."/>
            <person name="Garner T."/>
            <person name="Garrett T.E."/>
            <person name="Gonzalez D.A."/>
            <person name="Hamid H."/>
            <person name="Hawkins E.S."/>
            <person name="Hirani K."/>
            <person name="Hogues M.E."/>
            <person name="Hollins B."/>
            <person name="Hsiao C.-H."/>
            <person name="Jabil R."/>
            <person name="James M.L."/>
            <person name="Jhangiani S.N."/>
            <person name="Johnson B."/>
            <person name="Johnson Q."/>
            <person name="Joshi V."/>
            <person name="Kalu J.B."/>
            <person name="Kam C."/>
            <person name="Kashfia A."/>
            <person name="Keebler J."/>
            <person name="Kisamo H."/>
            <person name="Kovar C.L."/>
            <person name="Lago L.A."/>
            <person name="Lai C.-Y."/>
            <person name="Laidlaw J."/>
            <person name="Lara F."/>
            <person name="Le T.-K."/>
            <person name="Lee S.L."/>
            <person name="Legall F.H."/>
            <person name="Lemon S.J."/>
            <person name="Lewis L.R."/>
            <person name="Li B."/>
            <person name="Liu Y."/>
            <person name="Liu Y.-S."/>
            <person name="Lopez J."/>
            <person name="Lozado R.J."/>
            <person name="Lu J."/>
            <person name="Madu R.C."/>
            <person name="Maheshwari M."/>
            <person name="Maheshwari R."/>
            <person name="Malloy K."/>
            <person name="Martinez E."/>
            <person name="Mathew T."/>
            <person name="Mercado I.C."/>
            <person name="Mercado C."/>
            <person name="Meyer B."/>
            <person name="Montgomery K."/>
            <person name="Morgan M.B."/>
            <person name="Munidasa M."/>
            <person name="Nazareth L.V."/>
            <person name="Nelson J."/>
            <person name="Ng B.M."/>
            <person name="Nguyen N.B."/>
            <person name="Nguyen P.Q."/>
            <person name="Nguyen T."/>
            <person name="Obregon M."/>
            <person name="Okwuonu G.O."/>
            <person name="Onwere C.G."/>
            <person name="Orozco G."/>
            <person name="Parra A."/>
            <person name="Patel S."/>
            <person name="Patil S."/>
            <person name="Perez A."/>
            <person name="Perez Y."/>
            <person name="Pham C."/>
            <person name="Primus E.L."/>
            <person name="Pu L.-L."/>
            <person name="Puazo M."/>
            <person name="Qin X."/>
            <person name="Quiroz J.B."/>
            <person name="Reese J."/>
            <person name="Richards S."/>
            <person name="Rives C.M."/>
            <person name="Robberts R."/>
            <person name="Ruiz S.J."/>
            <person name="Ruiz M.J."/>
            <person name="Santibanez J."/>
            <person name="Schneider B.W."/>
            <person name="Sisson I."/>
            <person name="Smith M."/>
            <person name="Sodergren E."/>
            <person name="Song X.-Z."/>
            <person name="Song B.B."/>
            <person name="Summersgill H."/>
            <person name="Thelus R."/>
            <person name="Thornton R.D."/>
            <person name="Trejos Z.Y."/>
            <person name="Usmani K."/>
            <person name="Vattathil S."/>
            <person name="Villasana D."/>
            <person name="Walker D.L."/>
            <person name="Wang S."/>
            <person name="Wang K."/>
            <person name="White C.S."/>
            <person name="Williams A.C."/>
            <person name="Williamson J."/>
            <person name="Wilson K."/>
            <person name="Woghiren I.O."/>
            <person name="Woodworth J.R."/>
            <person name="Worley K.C."/>
            <person name="Wright R.A."/>
            <person name="Wu W."/>
            <person name="Young L."/>
            <person name="Zhang L."/>
            <person name="Zhang J."/>
            <person name="Zhu Y."/>
            <person name="Muzny D.M."/>
            <person name="Weinstock G."/>
            <person name="Gibbs R.A."/>
        </authorList>
    </citation>
    <scope>NUCLEOTIDE SEQUENCE [LARGE SCALE GENOMIC DNA]</scope>
    <source>
        <strain evidence="3">LSR1</strain>
    </source>
</reference>
<dbReference type="GeneID" id="103311896"/>
<evidence type="ECO:0000313" key="3">
    <source>
        <dbReference type="Proteomes" id="UP000007819"/>
    </source>
</evidence>
<protein>
    <recommendedName>
        <fullName evidence="1">TTF-type domain-containing protein</fullName>
    </recommendedName>
</protein>
<dbReference type="SMART" id="SM00597">
    <property type="entry name" value="ZnF_TTF"/>
    <property type="match status" value="1"/>
</dbReference>
<dbReference type="RefSeq" id="XP_008189953.1">
    <property type="nucleotide sequence ID" value="XM_008191731.1"/>
</dbReference>